<dbReference type="PROSITE" id="PS50048">
    <property type="entry name" value="ZN2_CY6_FUNGAL_2"/>
    <property type="match status" value="1"/>
</dbReference>
<dbReference type="Gene3D" id="4.10.240.10">
    <property type="entry name" value="Zn(2)-C6 fungal-type DNA-binding domain"/>
    <property type="match status" value="1"/>
</dbReference>
<dbReference type="AlphaFoldDB" id="A0A9W4NLC9"/>
<dbReference type="Pfam" id="PF00172">
    <property type="entry name" value="Zn_clus"/>
    <property type="match status" value="1"/>
</dbReference>
<keyword evidence="5" id="KW-0539">Nucleus</keyword>
<dbReference type="OrthoDB" id="415696at2759"/>
<reference evidence="7" key="1">
    <citation type="submission" date="2021-07" db="EMBL/GenBank/DDBJ databases">
        <authorList>
            <person name="Branca A.L. A."/>
        </authorList>
    </citation>
    <scope>NUCLEOTIDE SEQUENCE</scope>
</reference>
<keyword evidence="3" id="KW-0238">DNA-binding</keyword>
<dbReference type="InterPro" id="IPR001138">
    <property type="entry name" value="Zn2Cys6_DnaBD"/>
</dbReference>
<sequence>MRREPKRSVKRSKTFTGCWTCRSRGVKCGEEKPACVRCTKGSFNCEGYGVKLVWPDEYKNNLGVQRRLFTVQETSVPALSELQLDISLENLDAAVVVDQEQDGLFSVFRLPSGRFSVDRCHSPSEQGYMVSRSHPTKGSINHLEPLESIRPVDLPGPGEERELMHYWVGHLSDLLISVSLADNPCRTVWVPMALQSMAGKDTFLEHSALLHAIYALSAYNKSQCANSNFRHYYISAIRHHHLSLKYLRQATIQPGETQLEVALAAITALSLMGVFNGDFSSWRSHLKGGRGWLYSIGQGKWNQLQTSTIYQYFICAEAMGSAIPKADASTASKETPNCESVYLNDRTFDVTSMDHQTDYVLDQYFGITKPILEAIAHINHLSTSLRPPSKIELEGLELKIQLNRPDTALEMQETLDTENSIIMDHKMVFYHACYIHFKHNLLCTPSKDLQGIVRQSLVHLQNIENYEITHESCGIIWPIFVIACESDESESRHAFLRWFATKQRLGIRSVDSVLSVVREVWNRRDIARADSEASCFVSWERVMAEMGLDLFTF</sequence>
<keyword evidence="4" id="KW-0804">Transcription</keyword>
<feature type="domain" description="Zn(2)-C6 fungal-type" evidence="6">
    <location>
        <begin position="17"/>
        <end position="45"/>
    </location>
</feature>
<evidence type="ECO:0000259" key="6">
    <source>
        <dbReference type="PROSITE" id="PS50048"/>
    </source>
</evidence>
<dbReference type="InterPro" id="IPR036864">
    <property type="entry name" value="Zn2-C6_fun-type_DNA-bd_sf"/>
</dbReference>
<evidence type="ECO:0000256" key="4">
    <source>
        <dbReference type="ARBA" id="ARBA00023163"/>
    </source>
</evidence>
<dbReference type="InterPro" id="IPR021858">
    <property type="entry name" value="Fun_TF"/>
</dbReference>
<dbReference type="PANTHER" id="PTHR37534:SF49">
    <property type="entry name" value="LYSINE BIOSYNTHESIS REGULATORY PROTEIN LYS14"/>
    <property type="match status" value="1"/>
</dbReference>
<dbReference type="CDD" id="cd00067">
    <property type="entry name" value="GAL4"/>
    <property type="match status" value="1"/>
</dbReference>
<dbReference type="Proteomes" id="UP001152592">
    <property type="component" value="Unassembled WGS sequence"/>
</dbReference>
<dbReference type="SUPFAM" id="SSF57701">
    <property type="entry name" value="Zn2/Cys6 DNA-binding domain"/>
    <property type="match status" value="1"/>
</dbReference>
<protein>
    <recommendedName>
        <fullName evidence="6">Zn(2)-C6 fungal-type domain-containing protein</fullName>
    </recommendedName>
</protein>
<comment type="caution">
    <text evidence="7">The sequence shown here is derived from an EMBL/GenBank/DDBJ whole genome shotgun (WGS) entry which is preliminary data.</text>
</comment>
<accession>A0A9W4NLC9</accession>
<dbReference type="GO" id="GO:0000976">
    <property type="term" value="F:transcription cis-regulatory region binding"/>
    <property type="evidence" value="ECO:0007669"/>
    <property type="project" value="TreeGrafter"/>
</dbReference>
<dbReference type="GO" id="GO:0000981">
    <property type="term" value="F:DNA-binding transcription factor activity, RNA polymerase II-specific"/>
    <property type="evidence" value="ECO:0007669"/>
    <property type="project" value="InterPro"/>
</dbReference>
<dbReference type="PANTHER" id="PTHR37534">
    <property type="entry name" value="TRANSCRIPTIONAL ACTIVATOR PROTEIN UGA3"/>
    <property type="match status" value="1"/>
</dbReference>
<dbReference type="GO" id="GO:0045944">
    <property type="term" value="P:positive regulation of transcription by RNA polymerase II"/>
    <property type="evidence" value="ECO:0007669"/>
    <property type="project" value="TreeGrafter"/>
</dbReference>
<evidence type="ECO:0000256" key="1">
    <source>
        <dbReference type="ARBA" id="ARBA00004123"/>
    </source>
</evidence>
<evidence type="ECO:0000256" key="2">
    <source>
        <dbReference type="ARBA" id="ARBA00023015"/>
    </source>
</evidence>
<evidence type="ECO:0000313" key="8">
    <source>
        <dbReference type="Proteomes" id="UP001152592"/>
    </source>
</evidence>
<dbReference type="EMBL" id="CAJVPD010000237">
    <property type="protein sequence ID" value="CAG8381538.1"/>
    <property type="molecule type" value="Genomic_DNA"/>
</dbReference>
<dbReference type="GO" id="GO:0008270">
    <property type="term" value="F:zinc ion binding"/>
    <property type="evidence" value="ECO:0007669"/>
    <property type="project" value="InterPro"/>
</dbReference>
<keyword evidence="2" id="KW-0805">Transcription regulation</keyword>
<dbReference type="GO" id="GO:0005634">
    <property type="term" value="C:nucleus"/>
    <property type="evidence" value="ECO:0007669"/>
    <property type="project" value="UniProtKB-SubCell"/>
</dbReference>
<dbReference type="SMART" id="SM00066">
    <property type="entry name" value="GAL4"/>
    <property type="match status" value="1"/>
</dbReference>
<evidence type="ECO:0000256" key="3">
    <source>
        <dbReference type="ARBA" id="ARBA00023125"/>
    </source>
</evidence>
<comment type="subcellular location">
    <subcellularLocation>
        <location evidence="1">Nucleus</location>
    </subcellularLocation>
</comment>
<organism evidence="7 8">
    <name type="scientific">Penicillium salamii</name>
    <dbReference type="NCBI Taxonomy" id="1612424"/>
    <lineage>
        <taxon>Eukaryota</taxon>
        <taxon>Fungi</taxon>
        <taxon>Dikarya</taxon>
        <taxon>Ascomycota</taxon>
        <taxon>Pezizomycotina</taxon>
        <taxon>Eurotiomycetes</taxon>
        <taxon>Eurotiomycetidae</taxon>
        <taxon>Eurotiales</taxon>
        <taxon>Aspergillaceae</taxon>
        <taxon>Penicillium</taxon>
    </lineage>
</organism>
<proteinExistence type="predicted"/>
<name>A0A9W4NLC9_9EURO</name>
<evidence type="ECO:0000256" key="5">
    <source>
        <dbReference type="ARBA" id="ARBA00023242"/>
    </source>
</evidence>
<dbReference type="Pfam" id="PF11951">
    <property type="entry name" value="Fungal_trans_2"/>
    <property type="match status" value="1"/>
</dbReference>
<gene>
    <name evidence="7" type="ORF">PSALAMII_LOCUS5753</name>
</gene>
<evidence type="ECO:0000313" key="7">
    <source>
        <dbReference type="EMBL" id="CAG8381538.1"/>
    </source>
</evidence>